<sequence>MLSRKSACVLLDASHSPYYIIFLRLQHLIH</sequence>
<reference evidence="1" key="1">
    <citation type="submission" date="2014-11" db="EMBL/GenBank/DDBJ databases">
        <authorList>
            <person name="Amaro Gonzalez C."/>
        </authorList>
    </citation>
    <scope>NUCLEOTIDE SEQUENCE</scope>
</reference>
<name>A0A0E9T209_ANGAN</name>
<protein>
    <submittedName>
        <fullName evidence="1">Uncharacterized protein</fullName>
    </submittedName>
</protein>
<organism evidence="1">
    <name type="scientific">Anguilla anguilla</name>
    <name type="common">European freshwater eel</name>
    <name type="synonym">Muraena anguilla</name>
    <dbReference type="NCBI Taxonomy" id="7936"/>
    <lineage>
        <taxon>Eukaryota</taxon>
        <taxon>Metazoa</taxon>
        <taxon>Chordata</taxon>
        <taxon>Craniata</taxon>
        <taxon>Vertebrata</taxon>
        <taxon>Euteleostomi</taxon>
        <taxon>Actinopterygii</taxon>
        <taxon>Neopterygii</taxon>
        <taxon>Teleostei</taxon>
        <taxon>Anguilliformes</taxon>
        <taxon>Anguillidae</taxon>
        <taxon>Anguilla</taxon>
    </lineage>
</organism>
<evidence type="ECO:0000313" key="1">
    <source>
        <dbReference type="EMBL" id="JAH46995.1"/>
    </source>
</evidence>
<proteinExistence type="predicted"/>
<dbReference type="AlphaFoldDB" id="A0A0E9T209"/>
<dbReference type="EMBL" id="GBXM01061582">
    <property type="protein sequence ID" value="JAH46995.1"/>
    <property type="molecule type" value="Transcribed_RNA"/>
</dbReference>
<accession>A0A0E9T209</accession>
<reference evidence="1" key="2">
    <citation type="journal article" date="2015" name="Fish Shellfish Immunol.">
        <title>Early steps in the European eel (Anguilla anguilla)-Vibrio vulnificus interaction in the gills: Role of the RtxA13 toxin.</title>
        <authorList>
            <person name="Callol A."/>
            <person name="Pajuelo D."/>
            <person name="Ebbesson L."/>
            <person name="Teles M."/>
            <person name="MacKenzie S."/>
            <person name="Amaro C."/>
        </authorList>
    </citation>
    <scope>NUCLEOTIDE SEQUENCE</scope>
</reference>